<evidence type="ECO:0000313" key="2">
    <source>
        <dbReference type="Proteomes" id="UP000321685"/>
    </source>
</evidence>
<comment type="caution">
    <text evidence="1">The sequence shown here is derived from an EMBL/GenBank/DDBJ whole genome shotgun (WGS) entry which is preliminary data.</text>
</comment>
<proteinExistence type="predicted"/>
<dbReference type="EMBL" id="BJVJ01000004">
    <property type="protein sequence ID" value="GEL21719.1"/>
    <property type="molecule type" value="Genomic_DNA"/>
</dbReference>
<evidence type="ECO:0000313" key="1">
    <source>
        <dbReference type="EMBL" id="GEL21719.1"/>
    </source>
</evidence>
<protein>
    <submittedName>
        <fullName evidence="1">Uncharacterized protein</fullName>
    </submittedName>
</protein>
<accession>A0A511DA78</accession>
<dbReference type="AlphaFoldDB" id="A0A511DA78"/>
<keyword evidence="2" id="KW-1185">Reference proteome</keyword>
<gene>
    <name evidence="1" type="ORF">PSU4_06730</name>
</gene>
<dbReference type="Proteomes" id="UP000321685">
    <property type="component" value="Unassembled WGS sequence"/>
</dbReference>
<dbReference type="RefSeq" id="WP_147102452.1">
    <property type="nucleotide sequence ID" value="NZ_BJVJ01000004.1"/>
</dbReference>
<organism evidence="1 2">
    <name type="scientific">Pseudonocardia sulfidoxydans NBRC 16205</name>
    <dbReference type="NCBI Taxonomy" id="1223511"/>
    <lineage>
        <taxon>Bacteria</taxon>
        <taxon>Bacillati</taxon>
        <taxon>Actinomycetota</taxon>
        <taxon>Actinomycetes</taxon>
        <taxon>Pseudonocardiales</taxon>
        <taxon>Pseudonocardiaceae</taxon>
        <taxon>Pseudonocardia</taxon>
    </lineage>
</organism>
<name>A0A511DA78_9PSEU</name>
<reference evidence="1 2" key="1">
    <citation type="submission" date="2019-07" db="EMBL/GenBank/DDBJ databases">
        <title>Whole genome shotgun sequence of Pseudonocardia sulfidoxydans NBRC 16205.</title>
        <authorList>
            <person name="Hosoyama A."/>
            <person name="Uohara A."/>
            <person name="Ohji S."/>
            <person name="Ichikawa N."/>
        </authorList>
    </citation>
    <scope>NUCLEOTIDE SEQUENCE [LARGE SCALE GENOMIC DNA]</scope>
    <source>
        <strain evidence="1 2">NBRC 16205</strain>
    </source>
</reference>
<sequence>MRIVEIEPDVVRRNTVLLTRFVTDLRELCAYYDTAELAVVDRFMTEAAALQQEATAELAGDPVASPRS</sequence>